<feature type="transmembrane region" description="Helical" evidence="11">
    <location>
        <begin position="260"/>
        <end position="282"/>
    </location>
</feature>
<dbReference type="PRINTS" id="PR00252">
    <property type="entry name" value="NRIONCHANNEL"/>
</dbReference>
<keyword evidence="5 11" id="KW-0812">Transmembrane</keyword>
<feature type="domain" description="Neurotransmitter-gated ion-channel transmembrane" evidence="13">
    <location>
        <begin position="201"/>
        <end position="290"/>
    </location>
</feature>
<keyword evidence="10 11" id="KW-0407">Ion channel</keyword>
<evidence type="ECO:0000256" key="6">
    <source>
        <dbReference type="ARBA" id="ARBA00022729"/>
    </source>
</evidence>
<evidence type="ECO:0000259" key="12">
    <source>
        <dbReference type="Pfam" id="PF02931"/>
    </source>
</evidence>
<keyword evidence="7 11" id="KW-1133">Transmembrane helix</keyword>
<feature type="transmembrane region" description="Helical" evidence="11">
    <location>
        <begin position="194"/>
        <end position="216"/>
    </location>
</feature>
<dbReference type="SUPFAM" id="SSF63712">
    <property type="entry name" value="Nicotinic receptor ligand binding domain-like"/>
    <property type="match status" value="1"/>
</dbReference>
<protein>
    <submittedName>
        <fullName evidence="15">Glycine receptor subunit alphaZ1-like</fullName>
    </submittedName>
</protein>
<evidence type="ECO:0000256" key="1">
    <source>
        <dbReference type="ARBA" id="ARBA00004141"/>
    </source>
</evidence>
<feature type="domain" description="Neurotransmitter-gated ion-channel ligand-binding" evidence="12">
    <location>
        <begin position="14"/>
        <end position="193"/>
    </location>
</feature>
<dbReference type="Gene3D" id="1.20.58.390">
    <property type="entry name" value="Neurotransmitter-gated ion-channel transmembrane domain"/>
    <property type="match status" value="1"/>
</dbReference>
<dbReference type="SUPFAM" id="SSF90112">
    <property type="entry name" value="Neurotransmitter-gated ion-channel transmembrane pore"/>
    <property type="match status" value="1"/>
</dbReference>
<dbReference type="Proteomes" id="UP000694865">
    <property type="component" value="Unplaced"/>
</dbReference>
<evidence type="ECO:0000256" key="7">
    <source>
        <dbReference type="ARBA" id="ARBA00022989"/>
    </source>
</evidence>
<dbReference type="InterPro" id="IPR036734">
    <property type="entry name" value="Neur_chan_lig-bd_sf"/>
</dbReference>
<dbReference type="GeneID" id="102805376"/>
<evidence type="ECO:0000256" key="9">
    <source>
        <dbReference type="ARBA" id="ARBA00023136"/>
    </source>
</evidence>
<keyword evidence="9 11" id="KW-0472">Membrane</keyword>
<evidence type="ECO:0000256" key="5">
    <source>
        <dbReference type="ARBA" id="ARBA00022692"/>
    </source>
</evidence>
<dbReference type="Gene3D" id="2.70.170.10">
    <property type="entry name" value="Neurotransmitter-gated ion-channel ligand-binding domain"/>
    <property type="match status" value="1"/>
</dbReference>
<evidence type="ECO:0000313" key="15">
    <source>
        <dbReference type="RefSeq" id="XP_006825490.1"/>
    </source>
</evidence>
<feature type="transmembrane region" description="Helical" evidence="11">
    <location>
        <begin position="228"/>
        <end position="245"/>
    </location>
</feature>
<dbReference type="InterPro" id="IPR006201">
    <property type="entry name" value="Neur_channel"/>
</dbReference>
<evidence type="ECO:0000256" key="8">
    <source>
        <dbReference type="ARBA" id="ARBA00023065"/>
    </source>
</evidence>
<proteinExistence type="inferred from homology"/>
<dbReference type="InterPro" id="IPR018000">
    <property type="entry name" value="Neurotransmitter_ion_chnl_CS"/>
</dbReference>
<keyword evidence="4" id="KW-1003">Cell membrane</keyword>
<dbReference type="InterPro" id="IPR006029">
    <property type="entry name" value="Neurotrans-gated_channel_TM"/>
</dbReference>
<evidence type="ECO:0000256" key="4">
    <source>
        <dbReference type="ARBA" id="ARBA00022475"/>
    </source>
</evidence>
<keyword evidence="3 11" id="KW-0813">Transport</keyword>
<keyword evidence="8 11" id="KW-0406">Ion transport</keyword>
<dbReference type="InterPro" id="IPR006202">
    <property type="entry name" value="Neur_chan_lig-bd"/>
</dbReference>
<dbReference type="Pfam" id="PF02931">
    <property type="entry name" value="Neur_chan_LBD"/>
    <property type="match status" value="1"/>
</dbReference>
<dbReference type="InterPro" id="IPR036719">
    <property type="entry name" value="Neuro-gated_channel_TM_sf"/>
</dbReference>
<dbReference type="PANTHER" id="PTHR18945">
    <property type="entry name" value="NEUROTRANSMITTER GATED ION CHANNEL"/>
    <property type="match status" value="1"/>
</dbReference>
<dbReference type="PRINTS" id="PR00253">
    <property type="entry name" value="GABAARECEPTR"/>
</dbReference>
<evidence type="ECO:0000256" key="3">
    <source>
        <dbReference type="ARBA" id="ARBA00022448"/>
    </source>
</evidence>
<keyword evidence="6" id="KW-0732">Signal</keyword>
<feature type="transmembrane region" description="Helical" evidence="11">
    <location>
        <begin position="360"/>
        <end position="379"/>
    </location>
</feature>
<gene>
    <name evidence="15" type="primary">LOC102805376</name>
</gene>
<dbReference type="Pfam" id="PF02932">
    <property type="entry name" value="Neur_chan_memb"/>
    <property type="match status" value="1"/>
</dbReference>
<evidence type="ECO:0000256" key="10">
    <source>
        <dbReference type="ARBA" id="ARBA00023303"/>
    </source>
</evidence>
<comment type="similarity">
    <text evidence="11">Belongs to the ligand-gated ion channel (TC 1.A.9) family.</text>
</comment>
<reference evidence="15" key="1">
    <citation type="submission" date="2025-08" db="UniProtKB">
        <authorList>
            <consortium name="RefSeq"/>
        </authorList>
    </citation>
    <scope>IDENTIFICATION</scope>
    <source>
        <tissue evidence="15">Testes</tissue>
    </source>
</reference>
<sequence length="385" mass="44649">MAASKSSVSDGIPDTINVSFYIASFHSISESDMDWSYTIYFRQRWNDPRLRHNASKPLTLDNSARDSLWVPDTYFMNAKKEQLHSTPKENSQYTVYGNGDVYYSIRMSLTSSCNMDLIRFPFDTQECRERVSSYAFANDDIVIAWAVVDPILMNEDVRTPQYYNPTWYLQEGNYEADTGNFSYIQMTFVLKRQLGFYMLQVYIPSTALVIIAWLTLWIDASVSSPARAALGITTVLALITQASWLRSEIPKVAYVTALDVWLVTCQLIVFLILLEFTFIYYLNKLSGRRTASGGSVHSRHMEFPTNQKVDTRVELSPSDEQASAVWQRNGTQYQCETSVNRRFPRKERLYYKLSQLTDKYCRVIFLGLFLLFNISYWLTYNWMPS</sequence>
<evidence type="ECO:0000313" key="14">
    <source>
        <dbReference type="Proteomes" id="UP000694865"/>
    </source>
</evidence>
<dbReference type="PROSITE" id="PS00236">
    <property type="entry name" value="NEUROTR_ION_CHANNEL"/>
    <property type="match status" value="1"/>
</dbReference>
<accession>A0ABM0MZP9</accession>
<evidence type="ECO:0000256" key="2">
    <source>
        <dbReference type="ARBA" id="ARBA00004236"/>
    </source>
</evidence>
<evidence type="ECO:0000256" key="11">
    <source>
        <dbReference type="RuleBase" id="RU000687"/>
    </source>
</evidence>
<dbReference type="InterPro" id="IPR006028">
    <property type="entry name" value="GABAA/Glycine_rcpt"/>
</dbReference>
<comment type="subcellular location">
    <subcellularLocation>
        <location evidence="2">Cell membrane</location>
    </subcellularLocation>
    <subcellularLocation>
        <location evidence="1">Membrane</location>
        <topology evidence="1">Multi-pass membrane protein</topology>
    </subcellularLocation>
</comment>
<dbReference type="InterPro" id="IPR038050">
    <property type="entry name" value="Neuro_actylchol_rec"/>
</dbReference>
<keyword evidence="14" id="KW-1185">Reference proteome</keyword>
<name>A0ABM0MZP9_SACKO</name>
<evidence type="ECO:0000259" key="13">
    <source>
        <dbReference type="Pfam" id="PF02932"/>
    </source>
</evidence>
<organism evidence="14 15">
    <name type="scientific">Saccoglossus kowalevskii</name>
    <name type="common">Acorn worm</name>
    <dbReference type="NCBI Taxonomy" id="10224"/>
    <lineage>
        <taxon>Eukaryota</taxon>
        <taxon>Metazoa</taxon>
        <taxon>Hemichordata</taxon>
        <taxon>Enteropneusta</taxon>
        <taxon>Harrimaniidae</taxon>
        <taxon>Saccoglossus</taxon>
    </lineage>
</organism>
<dbReference type="CDD" id="cd19049">
    <property type="entry name" value="LGIC_TM_anion"/>
    <property type="match status" value="1"/>
</dbReference>
<dbReference type="RefSeq" id="XP_006825490.1">
    <property type="nucleotide sequence ID" value="XM_006825427.1"/>
</dbReference>